<dbReference type="EMBL" id="LXQA010008872">
    <property type="protein sequence ID" value="MCH85634.1"/>
    <property type="molecule type" value="Genomic_DNA"/>
</dbReference>
<proteinExistence type="predicted"/>
<dbReference type="AlphaFoldDB" id="A0A392MHC6"/>
<evidence type="ECO:0000313" key="2">
    <source>
        <dbReference type="EMBL" id="MCH85634.1"/>
    </source>
</evidence>
<dbReference type="PANTHER" id="PTHR36617:SF5">
    <property type="entry name" value="OS05G0421675 PROTEIN"/>
    <property type="match status" value="1"/>
</dbReference>
<sequence length="108" mass="12069">MSIGIIGNKSISVADMCELGWEEGGAAWQWGRQLWVWEEEMTGEGAYALLTTMDAVTATVASDLIWHNQVPLKVSILAWRLLRNRLPTKDNLVARNIISHDARFCVNG</sequence>
<dbReference type="Pfam" id="PF13966">
    <property type="entry name" value="zf-RVT"/>
    <property type="match status" value="1"/>
</dbReference>
<dbReference type="InterPro" id="IPR026960">
    <property type="entry name" value="RVT-Znf"/>
</dbReference>
<accession>A0A392MHC6</accession>
<name>A0A392MHC6_9FABA</name>
<evidence type="ECO:0000313" key="3">
    <source>
        <dbReference type="Proteomes" id="UP000265520"/>
    </source>
</evidence>
<reference evidence="2 3" key="1">
    <citation type="journal article" date="2018" name="Front. Plant Sci.">
        <title>Red Clover (Trifolium pratense) and Zigzag Clover (T. medium) - A Picture of Genomic Similarities and Differences.</title>
        <authorList>
            <person name="Dluhosova J."/>
            <person name="Istvanek J."/>
            <person name="Nedelnik J."/>
            <person name="Repkova J."/>
        </authorList>
    </citation>
    <scope>NUCLEOTIDE SEQUENCE [LARGE SCALE GENOMIC DNA]</scope>
    <source>
        <strain evidence="3">cv. 10/8</strain>
        <tissue evidence="2">Leaf</tissue>
    </source>
</reference>
<organism evidence="2 3">
    <name type="scientific">Trifolium medium</name>
    <dbReference type="NCBI Taxonomy" id="97028"/>
    <lineage>
        <taxon>Eukaryota</taxon>
        <taxon>Viridiplantae</taxon>
        <taxon>Streptophyta</taxon>
        <taxon>Embryophyta</taxon>
        <taxon>Tracheophyta</taxon>
        <taxon>Spermatophyta</taxon>
        <taxon>Magnoliopsida</taxon>
        <taxon>eudicotyledons</taxon>
        <taxon>Gunneridae</taxon>
        <taxon>Pentapetalae</taxon>
        <taxon>rosids</taxon>
        <taxon>fabids</taxon>
        <taxon>Fabales</taxon>
        <taxon>Fabaceae</taxon>
        <taxon>Papilionoideae</taxon>
        <taxon>50 kb inversion clade</taxon>
        <taxon>NPAAA clade</taxon>
        <taxon>Hologalegina</taxon>
        <taxon>IRL clade</taxon>
        <taxon>Trifolieae</taxon>
        <taxon>Trifolium</taxon>
    </lineage>
</organism>
<dbReference type="PANTHER" id="PTHR36617">
    <property type="entry name" value="PROTEIN, PUTATIVE-RELATED"/>
    <property type="match status" value="1"/>
</dbReference>
<protein>
    <submittedName>
        <fullName evidence="2">HcrVf2 protein-like protein</fullName>
    </submittedName>
</protein>
<feature type="domain" description="Reverse transcriptase zinc-binding" evidence="1">
    <location>
        <begin position="46"/>
        <end position="105"/>
    </location>
</feature>
<dbReference type="Proteomes" id="UP000265520">
    <property type="component" value="Unassembled WGS sequence"/>
</dbReference>
<keyword evidence="3" id="KW-1185">Reference proteome</keyword>
<gene>
    <name evidence="2" type="ORF">A2U01_0006483</name>
</gene>
<comment type="caution">
    <text evidence="2">The sequence shown here is derived from an EMBL/GenBank/DDBJ whole genome shotgun (WGS) entry which is preliminary data.</text>
</comment>
<evidence type="ECO:0000259" key="1">
    <source>
        <dbReference type="Pfam" id="PF13966"/>
    </source>
</evidence>